<evidence type="ECO:0000313" key="1">
    <source>
        <dbReference type="EMBL" id="MET3593578.1"/>
    </source>
</evidence>
<sequence>MKRTYEKPVLMKRQKLSNVVATATGSIGPAG</sequence>
<evidence type="ECO:0000313" key="2">
    <source>
        <dbReference type="Proteomes" id="UP001549036"/>
    </source>
</evidence>
<name>A0ABV2HSM3_9HYPH</name>
<organism evidence="1 2">
    <name type="scientific">Mesorhizobium shonense</name>
    <dbReference type="NCBI Taxonomy" id="1209948"/>
    <lineage>
        <taxon>Bacteria</taxon>
        <taxon>Pseudomonadati</taxon>
        <taxon>Pseudomonadota</taxon>
        <taxon>Alphaproteobacteria</taxon>
        <taxon>Hyphomicrobiales</taxon>
        <taxon>Phyllobacteriaceae</taxon>
        <taxon>Mesorhizobium</taxon>
    </lineage>
</organism>
<keyword evidence="2" id="KW-1185">Reference proteome</keyword>
<protein>
    <recommendedName>
        <fullName evidence="3">RiPP</fullName>
    </recommendedName>
</protein>
<proteinExistence type="predicted"/>
<dbReference type="Proteomes" id="UP001549036">
    <property type="component" value="Unassembled WGS sequence"/>
</dbReference>
<comment type="caution">
    <text evidence="1">The sequence shown here is derived from an EMBL/GenBank/DDBJ whole genome shotgun (WGS) entry which is preliminary data.</text>
</comment>
<dbReference type="RefSeq" id="WP_126096512.1">
    <property type="nucleotide sequence ID" value="NZ_JBEPLM010000004.1"/>
</dbReference>
<reference evidence="1 2" key="1">
    <citation type="submission" date="2024-06" db="EMBL/GenBank/DDBJ databases">
        <title>Genomic Encyclopedia of Type Strains, Phase IV (KMG-IV): sequencing the most valuable type-strain genomes for metagenomic binning, comparative biology and taxonomic classification.</title>
        <authorList>
            <person name="Goeker M."/>
        </authorList>
    </citation>
    <scope>NUCLEOTIDE SEQUENCE [LARGE SCALE GENOMIC DNA]</scope>
    <source>
        <strain evidence="1 2">DSM 29846</strain>
    </source>
</reference>
<gene>
    <name evidence="1" type="ORF">ABID26_002975</name>
</gene>
<evidence type="ECO:0008006" key="3">
    <source>
        <dbReference type="Google" id="ProtNLM"/>
    </source>
</evidence>
<accession>A0ABV2HSM3</accession>
<dbReference type="EMBL" id="JBEPLM010000004">
    <property type="protein sequence ID" value="MET3593578.1"/>
    <property type="molecule type" value="Genomic_DNA"/>
</dbReference>